<reference evidence="7 8" key="1">
    <citation type="journal article" date="2014" name="BMC Genomics">
        <title>Comparison of environmental and isolate Sulfobacillus genomes reveals diverse carbon, sulfur, nitrogen, and hydrogen metabolisms.</title>
        <authorList>
            <person name="Justice N.B."/>
            <person name="Norman A."/>
            <person name="Brown C.T."/>
            <person name="Singh A."/>
            <person name="Thomas B.C."/>
            <person name="Banfield J.F."/>
        </authorList>
    </citation>
    <scope>NUCLEOTIDE SEQUENCE [LARGE SCALE GENOMIC DNA]</scope>
    <source>
        <strain evidence="7">AMDSBA1</strain>
    </source>
</reference>
<gene>
    <name evidence="7" type="ORF">C7B43_06230</name>
</gene>
<feature type="transmembrane region" description="Helical" evidence="6">
    <location>
        <begin position="154"/>
        <end position="173"/>
    </location>
</feature>
<dbReference type="AlphaFoldDB" id="A0A2T2X730"/>
<feature type="transmembrane region" description="Helical" evidence="6">
    <location>
        <begin position="193"/>
        <end position="213"/>
    </location>
</feature>
<evidence type="ECO:0000256" key="4">
    <source>
        <dbReference type="ARBA" id="ARBA00022989"/>
    </source>
</evidence>
<evidence type="ECO:0000313" key="7">
    <source>
        <dbReference type="EMBL" id="PSR30311.1"/>
    </source>
</evidence>
<comment type="subcellular location">
    <subcellularLocation>
        <location evidence="1">Membrane</location>
        <topology evidence="1">Multi-pass membrane protein</topology>
    </subcellularLocation>
</comment>
<evidence type="ECO:0000256" key="3">
    <source>
        <dbReference type="ARBA" id="ARBA00022692"/>
    </source>
</evidence>
<dbReference type="Pfam" id="PF01566">
    <property type="entry name" value="Nramp"/>
    <property type="match status" value="1"/>
</dbReference>
<dbReference type="InterPro" id="IPR001046">
    <property type="entry name" value="NRAMP_fam"/>
</dbReference>
<evidence type="ECO:0000256" key="5">
    <source>
        <dbReference type="ARBA" id="ARBA00023136"/>
    </source>
</evidence>
<feature type="transmembrane region" description="Helical" evidence="6">
    <location>
        <begin position="276"/>
        <end position="308"/>
    </location>
</feature>
<sequence>MNLPRSRFNHRVPKTHGQWLWLFGPGILVMLADTDAGSVVTAAQSGARYGNALVIPDIFLIGVLYLVQEMTVRLGLATGEGQGALIRKYFGRAWAAIAVSALYISCVGALVTEYAGIATVGQIAGISKLWFVPVSAIALIAAAFLGKYRRVERLGIAMGLLEVVFIPAAMWGLFRRPGQIRSTWSLPVGHAGFAWMVAANVGAVIMPWMVFFQQQAVQDSGLGRTHLKIARRDTLFGAVLTQTVMIAVMMTAAEAFPGHVTLTSMASLTMTLVPLLGRGAVVVFSAGLLGASMVAALVVSLAGAWGLAEVFDWKHSLNSRFQDTPMFHIVYALSHVIAVGIVLTTVRYVSISIAVEVMNALLLPLVLTFLIALEYRALPHSWKMSRNRRIVVISASVLAILFGLLTL</sequence>
<evidence type="ECO:0000256" key="1">
    <source>
        <dbReference type="ARBA" id="ARBA00004141"/>
    </source>
</evidence>
<feature type="transmembrane region" description="Helical" evidence="6">
    <location>
        <begin position="390"/>
        <end position="406"/>
    </location>
</feature>
<feature type="transmembrane region" description="Helical" evidence="6">
    <location>
        <begin position="329"/>
        <end position="351"/>
    </location>
</feature>
<dbReference type="GO" id="GO:0034755">
    <property type="term" value="P:iron ion transmembrane transport"/>
    <property type="evidence" value="ECO:0007669"/>
    <property type="project" value="TreeGrafter"/>
</dbReference>
<feature type="transmembrane region" description="Helical" evidence="6">
    <location>
        <begin position="234"/>
        <end position="256"/>
    </location>
</feature>
<comment type="caution">
    <text evidence="7">The sequence shown here is derived from an EMBL/GenBank/DDBJ whole genome shotgun (WGS) entry which is preliminary data.</text>
</comment>
<feature type="transmembrane region" description="Helical" evidence="6">
    <location>
        <begin position="89"/>
        <end position="111"/>
    </location>
</feature>
<evidence type="ECO:0000256" key="2">
    <source>
        <dbReference type="ARBA" id="ARBA00022448"/>
    </source>
</evidence>
<dbReference type="PANTHER" id="PTHR11706:SF33">
    <property type="entry name" value="NATURAL RESISTANCE-ASSOCIATED MACROPHAGE PROTEIN 2"/>
    <property type="match status" value="1"/>
</dbReference>
<name>A0A2T2X730_9FIRM</name>
<evidence type="ECO:0000313" key="8">
    <source>
        <dbReference type="Proteomes" id="UP000242699"/>
    </source>
</evidence>
<dbReference type="Proteomes" id="UP000242699">
    <property type="component" value="Unassembled WGS sequence"/>
</dbReference>
<dbReference type="GO" id="GO:0015086">
    <property type="term" value="F:cadmium ion transmembrane transporter activity"/>
    <property type="evidence" value="ECO:0007669"/>
    <property type="project" value="TreeGrafter"/>
</dbReference>
<protein>
    <submittedName>
        <fullName evidence="7">NRAMP family metal ion transporter</fullName>
    </submittedName>
</protein>
<keyword evidence="5 6" id="KW-0472">Membrane</keyword>
<organism evidence="7 8">
    <name type="scientific">Sulfobacillus benefaciens</name>
    <dbReference type="NCBI Taxonomy" id="453960"/>
    <lineage>
        <taxon>Bacteria</taxon>
        <taxon>Bacillati</taxon>
        <taxon>Bacillota</taxon>
        <taxon>Clostridia</taxon>
        <taxon>Eubacteriales</taxon>
        <taxon>Clostridiales Family XVII. Incertae Sedis</taxon>
        <taxon>Sulfobacillus</taxon>
    </lineage>
</organism>
<keyword evidence="3 6" id="KW-0812">Transmembrane</keyword>
<feature type="transmembrane region" description="Helical" evidence="6">
    <location>
        <begin position="357"/>
        <end position="378"/>
    </location>
</feature>
<accession>A0A2T2X730</accession>
<evidence type="ECO:0000256" key="6">
    <source>
        <dbReference type="SAM" id="Phobius"/>
    </source>
</evidence>
<dbReference type="GO" id="GO:0005886">
    <property type="term" value="C:plasma membrane"/>
    <property type="evidence" value="ECO:0007669"/>
    <property type="project" value="TreeGrafter"/>
</dbReference>
<dbReference type="PANTHER" id="PTHR11706">
    <property type="entry name" value="SOLUTE CARRIER PROTEIN FAMILY 11 MEMBER"/>
    <property type="match status" value="1"/>
</dbReference>
<feature type="transmembrane region" description="Helical" evidence="6">
    <location>
        <begin position="123"/>
        <end position="145"/>
    </location>
</feature>
<dbReference type="EMBL" id="PXYT01000011">
    <property type="protein sequence ID" value="PSR30311.1"/>
    <property type="molecule type" value="Genomic_DNA"/>
</dbReference>
<proteinExistence type="predicted"/>
<dbReference type="GO" id="GO:0005384">
    <property type="term" value="F:manganese ion transmembrane transporter activity"/>
    <property type="evidence" value="ECO:0007669"/>
    <property type="project" value="TreeGrafter"/>
</dbReference>
<keyword evidence="2" id="KW-0813">Transport</keyword>
<feature type="transmembrane region" description="Helical" evidence="6">
    <location>
        <begin position="20"/>
        <end position="43"/>
    </location>
</feature>
<keyword evidence="4 6" id="KW-1133">Transmembrane helix</keyword>